<evidence type="ECO:0000313" key="1">
    <source>
        <dbReference type="EMBL" id="OCF33436.1"/>
    </source>
</evidence>
<accession>A0A1B9GQY7</accession>
<dbReference type="Proteomes" id="UP000092666">
    <property type="component" value="Unassembled WGS sequence"/>
</dbReference>
<gene>
    <name evidence="1" type="ORF">I316_04856</name>
</gene>
<keyword evidence="2" id="KW-1185">Reference proteome</keyword>
<protein>
    <submittedName>
        <fullName evidence="1">Uncharacterized protein</fullName>
    </submittedName>
</protein>
<dbReference type="AlphaFoldDB" id="A0A1B9GQY7"/>
<evidence type="ECO:0000313" key="2">
    <source>
        <dbReference type="Proteomes" id="UP000092666"/>
    </source>
</evidence>
<reference evidence="2" key="2">
    <citation type="submission" date="2013-12" db="EMBL/GenBank/DDBJ databases">
        <title>Evolution of pathogenesis and genome organization in the Tremellales.</title>
        <authorList>
            <person name="Cuomo C."/>
            <person name="Litvintseva A."/>
            <person name="Heitman J."/>
            <person name="Chen Y."/>
            <person name="Sun S."/>
            <person name="Springer D."/>
            <person name="Dromer F."/>
            <person name="Young S."/>
            <person name="Zeng Q."/>
            <person name="Chapman S."/>
            <person name="Gujja S."/>
            <person name="Saif S."/>
            <person name="Birren B."/>
        </authorList>
    </citation>
    <scope>NUCLEOTIDE SEQUENCE [LARGE SCALE GENOMIC DNA]</scope>
    <source>
        <strain evidence="2">BCC8398</strain>
    </source>
</reference>
<organism evidence="1 2">
    <name type="scientific">Kwoniella heveanensis BCC8398</name>
    <dbReference type="NCBI Taxonomy" id="1296120"/>
    <lineage>
        <taxon>Eukaryota</taxon>
        <taxon>Fungi</taxon>
        <taxon>Dikarya</taxon>
        <taxon>Basidiomycota</taxon>
        <taxon>Agaricomycotina</taxon>
        <taxon>Tremellomycetes</taxon>
        <taxon>Tremellales</taxon>
        <taxon>Cryptococcaceae</taxon>
        <taxon>Kwoniella</taxon>
    </lineage>
</organism>
<sequence>MCLTNLVHLSVQATDASTNASSCSANQPVNESSGGGGWYGANHKCECPACNCQTLTMTKLCAQCQKGNHA</sequence>
<name>A0A1B9GQY7_9TREE</name>
<proteinExistence type="predicted"/>
<reference evidence="1 2" key="1">
    <citation type="submission" date="2013-07" db="EMBL/GenBank/DDBJ databases">
        <title>The Genome Sequence of Cryptococcus heveanensis BCC8398.</title>
        <authorList>
            <consortium name="The Broad Institute Genome Sequencing Platform"/>
            <person name="Cuomo C."/>
            <person name="Litvintseva A."/>
            <person name="Chen Y."/>
            <person name="Heitman J."/>
            <person name="Sun S."/>
            <person name="Springer D."/>
            <person name="Dromer F."/>
            <person name="Young S.K."/>
            <person name="Zeng Q."/>
            <person name="Gargeya S."/>
            <person name="Fitzgerald M."/>
            <person name="Abouelleil A."/>
            <person name="Alvarado L."/>
            <person name="Berlin A.M."/>
            <person name="Chapman S.B."/>
            <person name="Dewar J."/>
            <person name="Goldberg J."/>
            <person name="Griggs A."/>
            <person name="Gujja S."/>
            <person name="Hansen M."/>
            <person name="Howarth C."/>
            <person name="Imamovic A."/>
            <person name="Larimer J."/>
            <person name="McCowan C."/>
            <person name="Murphy C."/>
            <person name="Pearson M."/>
            <person name="Priest M."/>
            <person name="Roberts A."/>
            <person name="Saif S."/>
            <person name="Shea T."/>
            <person name="Sykes S."/>
            <person name="Wortman J."/>
            <person name="Nusbaum C."/>
            <person name="Birren B."/>
        </authorList>
    </citation>
    <scope>NUCLEOTIDE SEQUENCE [LARGE SCALE GENOMIC DNA]</scope>
    <source>
        <strain evidence="1 2">BCC8398</strain>
    </source>
</reference>
<dbReference type="EMBL" id="KI669505">
    <property type="protein sequence ID" value="OCF33436.1"/>
    <property type="molecule type" value="Genomic_DNA"/>
</dbReference>